<keyword evidence="3" id="KW-1185">Reference proteome</keyword>
<accession>A0A0G4GPV9</accession>
<dbReference type="AlphaFoldDB" id="A0A0G4GPV9"/>
<feature type="region of interest" description="Disordered" evidence="1">
    <location>
        <begin position="282"/>
        <end position="359"/>
    </location>
</feature>
<name>A0A0G4GPV9_VITBC</name>
<dbReference type="Proteomes" id="UP000041254">
    <property type="component" value="Unassembled WGS sequence"/>
</dbReference>
<dbReference type="InParanoid" id="A0A0G4GPV9"/>
<feature type="compositionally biased region" description="Low complexity" evidence="1">
    <location>
        <begin position="142"/>
        <end position="156"/>
    </location>
</feature>
<sequence length="427" mass="45361">MDVDDLEAESAALAADLALAARIDGEGPGPEQRQDRRRQRQRRHHRYRRRRIDSGAHLMIISPSASSRGESPPARPPRVAPPARPQPSLDELIAAEGAPPGRLEVLADMTSREGFDPSNTAPPQGLHDARDILDAWNDTPSGSAAPAANAGGTRAAMGEEEDTRVGAGDVDGSNGLDESSRTGTRRCRDRSLRRSARDVLAGRCGSCGQFCHGRCDGGPASPIVIHDDPPGAPAARPLPAPLPSRDDENGRADAHSEEVPMDVDDLEAESAALAADLALAARIDGEGPGPEQRQDRRRQRQRRHHRYRRRRIDSGAHLMIISPSASSRGESPPARPPRVAPPARPQPSLDELIAAEGAPPGRLEVLADMTSREGFDPSNTAPPQGLHDARDILDAWNDTPSGSAAPAANAGGTRAAMGEEEDTRVGV</sequence>
<organism evidence="2 3">
    <name type="scientific">Vitrella brassicaformis (strain CCMP3155)</name>
    <dbReference type="NCBI Taxonomy" id="1169540"/>
    <lineage>
        <taxon>Eukaryota</taxon>
        <taxon>Sar</taxon>
        <taxon>Alveolata</taxon>
        <taxon>Colpodellida</taxon>
        <taxon>Vitrellaceae</taxon>
        <taxon>Vitrella</taxon>
    </lineage>
</organism>
<feature type="compositionally biased region" description="Basic and acidic residues" evidence="1">
    <location>
        <begin position="244"/>
        <end position="258"/>
    </location>
</feature>
<feature type="region of interest" description="Disordered" evidence="1">
    <location>
        <begin position="21"/>
        <end position="100"/>
    </location>
</feature>
<feature type="region of interest" description="Disordered" evidence="1">
    <location>
        <begin position="134"/>
        <end position="192"/>
    </location>
</feature>
<feature type="region of interest" description="Disordered" evidence="1">
    <location>
        <begin position="372"/>
        <end position="427"/>
    </location>
</feature>
<feature type="compositionally biased region" description="Pro residues" evidence="1">
    <location>
        <begin position="333"/>
        <end position="345"/>
    </location>
</feature>
<evidence type="ECO:0000313" key="2">
    <source>
        <dbReference type="EMBL" id="CEM32391.1"/>
    </source>
</evidence>
<dbReference type="PhylomeDB" id="A0A0G4GPV9"/>
<evidence type="ECO:0000256" key="1">
    <source>
        <dbReference type="SAM" id="MobiDB-lite"/>
    </source>
</evidence>
<feature type="compositionally biased region" description="Low complexity" evidence="1">
    <location>
        <begin position="402"/>
        <end position="416"/>
    </location>
</feature>
<dbReference type="VEuPathDB" id="CryptoDB:Vbra_10195"/>
<gene>
    <name evidence="2" type="ORF">Vbra_10195</name>
</gene>
<protein>
    <submittedName>
        <fullName evidence="2">Uncharacterized protein</fullName>
    </submittedName>
</protein>
<evidence type="ECO:0000313" key="3">
    <source>
        <dbReference type="Proteomes" id="UP000041254"/>
    </source>
</evidence>
<feature type="compositionally biased region" description="Basic residues" evidence="1">
    <location>
        <begin position="35"/>
        <end position="51"/>
    </location>
</feature>
<feature type="compositionally biased region" description="Pro residues" evidence="1">
    <location>
        <begin position="230"/>
        <end position="242"/>
    </location>
</feature>
<feature type="compositionally biased region" description="Basic residues" evidence="1">
    <location>
        <begin position="295"/>
        <end position="311"/>
    </location>
</feature>
<reference evidence="2 3" key="1">
    <citation type="submission" date="2014-11" db="EMBL/GenBank/DDBJ databases">
        <authorList>
            <person name="Zhu J."/>
            <person name="Qi W."/>
            <person name="Song R."/>
        </authorList>
    </citation>
    <scope>NUCLEOTIDE SEQUENCE [LARGE SCALE GENOMIC DNA]</scope>
</reference>
<feature type="compositionally biased region" description="Pro residues" evidence="1">
    <location>
        <begin position="73"/>
        <end position="85"/>
    </location>
</feature>
<feature type="region of interest" description="Disordered" evidence="1">
    <location>
        <begin position="222"/>
        <end position="262"/>
    </location>
</feature>
<proteinExistence type="predicted"/>
<dbReference type="EMBL" id="CDMY01000749">
    <property type="protein sequence ID" value="CEM32391.1"/>
    <property type="molecule type" value="Genomic_DNA"/>
</dbReference>
<feature type="compositionally biased region" description="Acidic residues" evidence="1">
    <location>
        <begin position="418"/>
        <end position="427"/>
    </location>
</feature>